<dbReference type="GO" id="GO:0005737">
    <property type="term" value="C:cytoplasm"/>
    <property type="evidence" value="ECO:0007669"/>
    <property type="project" value="UniProtKB-SubCell"/>
</dbReference>
<feature type="domain" description="TIR" evidence="5">
    <location>
        <begin position="173"/>
        <end position="306"/>
    </location>
</feature>
<evidence type="ECO:0000313" key="6">
    <source>
        <dbReference type="EMBL" id="KOF72031.1"/>
    </source>
</evidence>
<dbReference type="InterPro" id="IPR000488">
    <property type="entry name" value="Death_dom"/>
</dbReference>
<evidence type="ECO:0008006" key="7">
    <source>
        <dbReference type="Google" id="ProtNLM"/>
    </source>
</evidence>
<dbReference type="Gene3D" id="1.10.533.10">
    <property type="entry name" value="Death Domain, Fas"/>
    <property type="match status" value="1"/>
</dbReference>
<dbReference type="EMBL" id="KQ423871">
    <property type="protein sequence ID" value="KOF72031.1"/>
    <property type="molecule type" value="Genomic_DNA"/>
</dbReference>
<evidence type="ECO:0000259" key="4">
    <source>
        <dbReference type="PROSITE" id="PS50017"/>
    </source>
</evidence>
<keyword evidence="3" id="KW-0395">Inflammatory response</keyword>
<dbReference type="InterPro" id="IPR017281">
    <property type="entry name" value="Myelin_different_resp_MyD88"/>
</dbReference>
<dbReference type="InterPro" id="IPR011029">
    <property type="entry name" value="DEATH-like_dom_sf"/>
</dbReference>
<evidence type="ECO:0000256" key="2">
    <source>
        <dbReference type="ARBA" id="ARBA00022490"/>
    </source>
</evidence>
<dbReference type="OMA" id="SNECDFQ"/>
<dbReference type="InterPro" id="IPR035897">
    <property type="entry name" value="Toll_tir_struct_dom_sf"/>
</dbReference>
<keyword evidence="2" id="KW-0963">Cytoplasm</keyword>
<dbReference type="OrthoDB" id="10037120at2759"/>
<dbReference type="SUPFAM" id="SSF52200">
    <property type="entry name" value="Toll/Interleukin receptor TIR domain"/>
    <property type="match status" value="1"/>
</dbReference>
<dbReference type="GO" id="GO:0002755">
    <property type="term" value="P:MyD88-dependent toll-like receptor signaling pathway"/>
    <property type="evidence" value="ECO:0007669"/>
    <property type="project" value="InterPro"/>
</dbReference>
<sequence>MTNEEESYDKWKKMFNWTETQCDYPLQNILRVSSRKQLARHINIKSEILSHNGQCPDFRGLAELIGFDYLDVKQFEAASDPTSVLLDEWNSTFHTSATMGKLCSYLEYLGRVDCLQDCQKCFQLDMEAYESRYLKEEPLQESTVSQSKIKADDMSVKETDVITTDDVISGTTTYYDAFVCYAKNDLWFVQQMITKLESPPHSLKLCIVDRDVIPGSSKHTINAKLIEDRCKRIVAILSTNFLKSNECDFQIKFAHSLSPGSRQKKLIPLIIEYCTKYPKILHQITPCDFTKGDMHEWAWKRLASAIKAPFDFSDYSSNDSELNELTLKLPLCRSLSIQSKNESTS</sequence>
<feature type="domain" description="Death" evidence="4">
    <location>
        <begin position="57"/>
        <end position="122"/>
    </location>
</feature>
<dbReference type="PROSITE" id="PS50104">
    <property type="entry name" value="TIR"/>
    <property type="match status" value="1"/>
</dbReference>
<dbReference type="SUPFAM" id="SSF47986">
    <property type="entry name" value="DEATH domain"/>
    <property type="match status" value="1"/>
</dbReference>
<protein>
    <recommendedName>
        <fullName evidence="7">TIR domain-containing protein</fullName>
    </recommendedName>
</protein>
<dbReference type="STRING" id="37653.A0A0L8G4S0"/>
<dbReference type="InterPro" id="IPR000157">
    <property type="entry name" value="TIR_dom"/>
</dbReference>
<evidence type="ECO:0000259" key="5">
    <source>
        <dbReference type="PROSITE" id="PS50104"/>
    </source>
</evidence>
<accession>A0A0L8G4S0</accession>
<dbReference type="Gene3D" id="3.40.50.10140">
    <property type="entry name" value="Toll/interleukin-1 receptor homology (TIR) domain"/>
    <property type="match status" value="1"/>
</dbReference>
<dbReference type="FunFam" id="3.40.50.10140:FF:000005">
    <property type="entry name" value="Myeloid differentiation primary response protein MyD88"/>
    <property type="match status" value="1"/>
</dbReference>
<reference evidence="6" key="1">
    <citation type="submission" date="2015-07" db="EMBL/GenBank/DDBJ databases">
        <title>MeaNS - Measles Nucleotide Surveillance Program.</title>
        <authorList>
            <person name="Tran T."/>
            <person name="Druce J."/>
        </authorList>
    </citation>
    <scope>NUCLEOTIDE SEQUENCE</scope>
    <source>
        <strain evidence="6">UCB-OBI-ISO-001</strain>
        <tissue evidence="6">Gonad</tissue>
    </source>
</reference>
<dbReference type="AlphaFoldDB" id="A0A0L8G4S0"/>
<dbReference type="PANTHER" id="PTHR15079">
    <property type="entry name" value="MYD88"/>
    <property type="match status" value="1"/>
</dbReference>
<dbReference type="GO" id="GO:0043123">
    <property type="term" value="P:positive regulation of canonical NF-kappaB signal transduction"/>
    <property type="evidence" value="ECO:0007669"/>
    <property type="project" value="InterPro"/>
</dbReference>
<evidence type="ECO:0000256" key="1">
    <source>
        <dbReference type="ARBA" id="ARBA00004496"/>
    </source>
</evidence>
<gene>
    <name evidence="6" type="ORF">OCBIM_22000153mg</name>
</gene>
<proteinExistence type="predicted"/>
<dbReference type="PROSITE" id="PS50017">
    <property type="entry name" value="DEATH_DOMAIN"/>
    <property type="match status" value="1"/>
</dbReference>
<dbReference type="SMART" id="SM00255">
    <property type="entry name" value="TIR"/>
    <property type="match status" value="1"/>
</dbReference>
<dbReference type="PANTHER" id="PTHR15079:SF3">
    <property type="entry name" value="MYELOID DIFFERENTIATION PRIMARY RESPONSE PROTEIN MYD88"/>
    <property type="match status" value="1"/>
</dbReference>
<comment type="subcellular location">
    <subcellularLocation>
        <location evidence="1">Cytoplasm</location>
    </subcellularLocation>
</comment>
<name>A0A0L8G4S0_OCTBM</name>
<dbReference type="Pfam" id="PF13676">
    <property type="entry name" value="TIR_2"/>
    <property type="match status" value="1"/>
</dbReference>
<dbReference type="KEGG" id="obi:106879143"/>
<evidence type="ECO:0000256" key="3">
    <source>
        <dbReference type="ARBA" id="ARBA00023198"/>
    </source>
</evidence>
<organism evidence="6">
    <name type="scientific">Octopus bimaculoides</name>
    <name type="common">California two-spotted octopus</name>
    <dbReference type="NCBI Taxonomy" id="37653"/>
    <lineage>
        <taxon>Eukaryota</taxon>
        <taxon>Metazoa</taxon>
        <taxon>Spiralia</taxon>
        <taxon>Lophotrochozoa</taxon>
        <taxon>Mollusca</taxon>
        <taxon>Cephalopoda</taxon>
        <taxon>Coleoidea</taxon>
        <taxon>Octopodiformes</taxon>
        <taxon>Octopoda</taxon>
        <taxon>Incirrata</taxon>
        <taxon>Octopodidae</taxon>
        <taxon>Octopus</taxon>
    </lineage>
</organism>
<dbReference type="Pfam" id="PF00531">
    <property type="entry name" value="Death"/>
    <property type="match status" value="1"/>
</dbReference>
<dbReference type="GO" id="GO:0070976">
    <property type="term" value="F:TIR domain binding"/>
    <property type="evidence" value="ECO:0007669"/>
    <property type="project" value="InterPro"/>
</dbReference>